<keyword evidence="2" id="KW-0489">Methyltransferase</keyword>
<dbReference type="EMBL" id="JANPWE010000004">
    <property type="protein sequence ID" value="MCR6545742.1"/>
    <property type="molecule type" value="Genomic_DNA"/>
</dbReference>
<evidence type="ECO:0000259" key="1">
    <source>
        <dbReference type="Pfam" id="PF01208"/>
    </source>
</evidence>
<dbReference type="InterPro" id="IPR038071">
    <property type="entry name" value="UROD/MetE-like_sf"/>
</dbReference>
<dbReference type="RefSeq" id="WP_089610970.1">
    <property type="nucleotide sequence ID" value="NZ_CP022121.1"/>
</dbReference>
<dbReference type="GO" id="GO:0032259">
    <property type="term" value="P:methylation"/>
    <property type="evidence" value="ECO:0007669"/>
    <property type="project" value="UniProtKB-KW"/>
</dbReference>
<sequence>MPFCHTVEGEALGGLINLMDGKFGPRVAAYAYQSVEELTTLSDIDFSQGRIREVLKACQILKAQGERVVLEISGFMTVLNSLIDPTKIFVAWRKDAATVEKILRIIADNLYPYFVEAKKSGVDIISYADPVGSVRIMGPKYTEIIAKDFNLPLLKKAAALADENCIIHLCPKTSLILLGLELAEKKEIPFSKNIKYAEACLNTIGKEKIIGQSCIKDSQGVLSHGTIKALYLSV</sequence>
<evidence type="ECO:0000313" key="2">
    <source>
        <dbReference type="EMBL" id="MCR6545742.1"/>
    </source>
</evidence>
<protein>
    <submittedName>
        <fullName evidence="2">Methylcobamide--CoM methyltransferase</fullName>
    </submittedName>
</protein>
<proteinExistence type="predicted"/>
<accession>A0ABT1Y4D3</accession>
<dbReference type="SUPFAM" id="SSF51726">
    <property type="entry name" value="UROD/MetE-like"/>
    <property type="match status" value="1"/>
</dbReference>
<keyword evidence="3" id="KW-1185">Reference proteome</keyword>
<gene>
    <name evidence="2" type="ORF">NVS47_09505</name>
</gene>
<dbReference type="Gene3D" id="3.20.20.210">
    <property type="match status" value="1"/>
</dbReference>
<dbReference type="InterPro" id="IPR000257">
    <property type="entry name" value="Uroporphyrinogen_deCOase"/>
</dbReference>
<feature type="domain" description="Uroporphyrinogen decarboxylase (URO-D)" evidence="1">
    <location>
        <begin position="1"/>
        <end position="177"/>
    </location>
</feature>
<reference evidence="2 3" key="1">
    <citation type="submission" date="2022-08" db="EMBL/GenBank/DDBJ databases">
        <title>Proteogenomics of the novel Dehalobacterium formicoaceticum strain EZ94 highlights a key role of methyltransferases during anaerobic dichloromethane degradation.</title>
        <authorList>
            <person name="Wasmund K."/>
        </authorList>
    </citation>
    <scope>NUCLEOTIDE SEQUENCE [LARGE SCALE GENOMIC DNA]</scope>
    <source>
        <strain evidence="2 3">EZ94</strain>
    </source>
</reference>
<dbReference type="Proteomes" id="UP001524944">
    <property type="component" value="Unassembled WGS sequence"/>
</dbReference>
<dbReference type="InterPro" id="IPR052024">
    <property type="entry name" value="Methanogen_methyltrans"/>
</dbReference>
<dbReference type="PANTHER" id="PTHR47099:SF1">
    <property type="entry name" value="METHYLCOBAMIDE:COM METHYLTRANSFERASE MTBA"/>
    <property type="match status" value="1"/>
</dbReference>
<name>A0ABT1Y4D3_9FIRM</name>
<evidence type="ECO:0000313" key="3">
    <source>
        <dbReference type="Proteomes" id="UP001524944"/>
    </source>
</evidence>
<organism evidence="2 3">
    <name type="scientific">Dehalobacterium formicoaceticum</name>
    <dbReference type="NCBI Taxonomy" id="51515"/>
    <lineage>
        <taxon>Bacteria</taxon>
        <taxon>Bacillati</taxon>
        <taxon>Bacillota</taxon>
        <taxon>Clostridia</taxon>
        <taxon>Eubacteriales</taxon>
        <taxon>Peptococcaceae</taxon>
        <taxon>Dehalobacterium</taxon>
    </lineage>
</organism>
<dbReference type="GO" id="GO:0008168">
    <property type="term" value="F:methyltransferase activity"/>
    <property type="evidence" value="ECO:0007669"/>
    <property type="project" value="UniProtKB-KW"/>
</dbReference>
<comment type="caution">
    <text evidence="2">The sequence shown here is derived from an EMBL/GenBank/DDBJ whole genome shotgun (WGS) entry which is preliminary data.</text>
</comment>
<dbReference type="Pfam" id="PF01208">
    <property type="entry name" value="URO-D"/>
    <property type="match status" value="1"/>
</dbReference>
<keyword evidence="2" id="KW-0808">Transferase</keyword>
<dbReference type="PANTHER" id="PTHR47099">
    <property type="entry name" value="METHYLCOBAMIDE:COM METHYLTRANSFERASE MTBA"/>
    <property type="match status" value="1"/>
</dbReference>